<reference evidence="2" key="1">
    <citation type="journal article" date="2022" name="bioRxiv">
        <title>Sequencing and chromosome-scale assembly of the giantPleurodeles waltlgenome.</title>
        <authorList>
            <person name="Brown T."/>
            <person name="Elewa A."/>
            <person name="Iarovenko S."/>
            <person name="Subramanian E."/>
            <person name="Araus A.J."/>
            <person name="Petzold A."/>
            <person name="Susuki M."/>
            <person name="Suzuki K.-i.T."/>
            <person name="Hayashi T."/>
            <person name="Toyoda A."/>
            <person name="Oliveira C."/>
            <person name="Osipova E."/>
            <person name="Leigh N.D."/>
            <person name="Simon A."/>
            <person name="Yun M.H."/>
        </authorList>
    </citation>
    <scope>NUCLEOTIDE SEQUENCE</scope>
    <source>
        <strain evidence="2">20211129_DDA</strain>
        <tissue evidence="2">Liver</tissue>
    </source>
</reference>
<feature type="compositionally biased region" description="Basic residues" evidence="1">
    <location>
        <begin position="11"/>
        <end position="25"/>
    </location>
</feature>
<comment type="caution">
    <text evidence="2">The sequence shown here is derived from an EMBL/GenBank/DDBJ whole genome shotgun (WGS) entry which is preliminary data.</text>
</comment>
<evidence type="ECO:0000256" key="1">
    <source>
        <dbReference type="SAM" id="MobiDB-lite"/>
    </source>
</evidence>
<accession>A0AAV7KXN0</accession>
<sequence>MERSLPAEQRPRRKAGLGHGGRRGRGGVGPDRRCCGGALEGVHAVKRDLSQDLKVMHRDLEEVGERVASLEEHEKDRGKEVEQLQQGILRLQDQQIELQAHAEDLENWSQRNNIHIRGAPTGAVEGDILLYAEPNSIRS</sequence>
<protein>
    <submittedName>
        <fullName evidence="2">Uncharacterized protein</fullName>
    </submittedName>
</protein>
<organism evidence="2 3">
    <name type="scientific">Pleurodeles waltl</name>
    <name type="common">Iberian ribbed newt</name>
    <dbReference type="NCBI Taxonomy" id="8319"/>
    <lineage>
        <taxon>Eukaryota</taxon>
        <taxon>Metazoa</taxon>
        <taxon>Chordata</taxon>
        <taxon>Craniata</taxon>
        <taxon>Vertebrata</taxon>
        <taxon>Euteleostomi</taxon>
        <taxon>Amphibia</taxon>
        <taxon>Batrachia</taxon>
        <taxon>Caudata</taxon>
        <taxon>Salamandroidea</taxon>
        <taxon>Salamandridae</taxon>
        <taxon>Pleurodelinae</taxon>
        <taxon>Pleurodeles</taxon>
    </lineage>
</organism>
<name>A0AAV7KXN0_PLEWA</name>
<evidence type="ECO:0000313" key="3">
    <source>
        <dbReference type="Proteomes" id="UP001066276"/>
    </source>
</evidence>
<proteinExistence type="predicted"/>
<dbReference type="AlphaFoldDB" id="A0AAV7KXN0"/>
<gene>
    <name evidence="2" type="ORF">NDU88_004413</name>
</gene>
<feature type="region of interest" description="Disordered" evidence="1">
    <location>
        <begin position="1"/>
        <end position="31"/>
    </location>
</feature>
<dbReference type="EMBL" id="JANPWB010000016">
    <property type="protein sequence ID" value="KAJ1084261.1"/>
    <property type="molecule type" value="Genomic_DNA"/>
</dbReference>
<keyword evidence="3" id="KW-1185">Reference proteome</keyword>
<evidence type="ECO:0000313" key="2">
    <source>
        <dbReference type="EMBL" id="KAJ1084261.1"/>
    </source>
</evidence>
<dbReference type="Proteomes" id="UP001066276">
    <property type="component" value="Chromosome 12"/>
</dbReference>